<comment type="caution">
    <text evidence="2">The sequence shown here is derived from an EMBL/GenBank/DDBJ whole genome shotgun (WGS) entry which is preliminary data.</text>
</comment>
<accession>A0ABQ5R4S1</accession>
<dbReference type="InterPro" id="IPR036513">
    <property type="entry name" value="STAS_dom_sf"/>
</dbReference>
<evidence type="ECO:0000259" key="1">
    <source>
        <dbReference type="PROSITE" id="PS50801"/>
    </source>
</evidence>
<dbReference type="Pfam" id="PF13466">
    <property type="entry name" value="STAS_2"/>
    <property type="match status" value="1"/>
</dbReference>
<proteinExistence type="predicted"/>
<name>A0ABQ5R4S1_9ACTN</name>
<keyword evidence="3" id="KW-1185">Reference proteome</keyword>
<protein>
    <recommendedName>
        <fullName evidence="1">STAS domain-containing protein</fullName>
    </recommendedName>
</protein>
<dbReference type="Gene3D" id="3.30.750.24">
    <property type="entry name" value="STAS domain"/>
    <property type="match status" value="1"/>
</dbReference>
<dbReference type="EMBL" id="BSDI01000048">
    <property type="protein sequence ID" value="GLI01695.1"/>
    <property type="molecule type" value="Genomic_DNA"/>
</dbReference>
<dbReference type="Proteomes" id="UP001144280">
    <property type="component" value="Unassembled WGS sequence"/>
</dbReference>
<dbReference type="PROSITE" id="PS50801">
    <property type="entry name" value="STAS"/>
    <property type="match status" value="1"/>
</dbReference>
<feature type="domain" description="STAS" evidence="1">
    <location>
        <begin position="5"/>
        <end position="99"/>
    </location>
</feature>
<reference evidence="2" key="1">
    <citation type="submission" date="2022-12" db="EMBL/GenBank/DDBJ databases">
        <title>New Phytohabitans aurantiacus sp. RD004123 nov., an actinomycete isolated from soil.</title>
        <authorList>
            <person name="Triningsih D.W."/>
            <person name="Harunari E."/>
            <person name="Igarashi Y."/>
        </authorList>
    </citation>
    <scope>NUCLEOTIDE SEQUENCE</scope>
    <source>
        <strain evidence="2">RD004123</strain>
    </source>
</reference>
<dbReference type="InterPro" id="IPR058548">
    <property type="entry name" value="MlaB-like_STAS"/>
</dbReference>
<dbReference type="SUPFAM" id="SSF52091">
    <property type="entry name" value="SpoIIaa-like"/>
    <property type="match status" value="1"/>
</dbReference>
<dbReference type="CDD" id="cd07043">
    <property type="entry name" value="STAS_anti-anti-sigma_factors"/>
    <property type="match status" value="1"/>
</dbReference>
<evidence type="ECO:0000313" key="3">
    <source>
        <dbReference type="Proteomes" id="UP001144280"/>
    </source>
</evidence>
<organism evidence="2 3">
    <name type="scientific">Phytohabitans aurantiacus</name>
    <dbReference type="NCBI Taxonomy" id="3016789"/>
    <lineage>
        <taxon>Bacteria</taxon>
        <taxon>Bacillati</taxon>
        <taxon>Actinomycetota</taxon>
        <taxon>Actinomycetes</taxon>
        <taxon>Micromonosporales</taxon>
        <taxon>Micromonosporaceae</taxon>
    </lineage>
</organism>
<gene>
    <name evidence="2" type="ORF">Pa4123_69710</name>
</gene>
<sequence length="99" mass="10749">MDQEFSTRVSQAGDQVTVWVAGEVDMATADLMYKAATPEGVRELTLDLTGVTFFDSAGIHALIRLTGRYPEAMTVLPSHAVRRVLDIAGLGDQGWLSRP</sequence>
<dbReference type="InterPro" id="IPR002645">
    <property type="entry name" value="STAS_dom"/>
</dbReference>
<evidence type="ECO:0000313" key="2">
    <source>
        <dbReference type="EMBL" id="GLI01695.1"/>
    </source>
</evidence>
<dbReference type="RefSeq" id="WP_281902921.1">
    <property type="nucleotide sequence ID" value="NZ_BSDI01000048.1"/>
</dbReference>